<dbReference type="AlphaFoldDB" id="A0A3N4M2H2"/>
<dbReference type="Proteomes" id="UP000267821">
    <property type="component" value="Unassembled WGS sequence"/>
</dbReference>
<gene>
    <name evidence="1" type="ORF">L211DRAFT_484233</name>
</gene>
<dbReference type="InParanoid" id="A0A3N4M2H2"/>
<reference evidence="1 2" key="1">
    <citation type="journal article" date="2018" name="Nat. Ecol. Evol.">
        <title>Pezizomycetes genomes reveal the molecular basis of ectomycorrhizal truffle lifestyle.</title>
        <authorList>
            <person name="Murat C."/>
            <person name="Payen T."/>
            <person name="Noel B."/>
            <person name="Kuo A."/>
            <person name="Morin E."/>
            <person name="Chen J."/>
            <person name="Kohler A."/>
            <person name="Krizsan K."/>
            <person name="Balestrini R."/>
            <person name="Da Silva C."/>
            <person name="Montanini B."/>
            <person name="Hainaut M."/>
            <person name="Levati E."/>
            <person name="Barry K.W."/>
            <person name="Belfiori B."/>
            <person name="Cichocki N."/>
            <person name="Clum A."/>
            <person name="Dockter R.B."/>
            <person name="Fauchery L."/>
            <person name="Guy J."/>
            <person name="Iotti M."/>
            <person name="Le Tacon F."/>
            <person name="Lindquist E.A."/>
            <person name="Lipzen A."/>
            <person name="Malagnac F."/>
            <person name="Mello A."/>
            <person name="Molinier V."/>
            <person name="Miyauchi S."/>
            <person name="Poulain J."/>
            <person name="Riccioni C."/>
            <person name="Rubini A."/>
            <person name="Sitrit Y."/>
            <person name="Splivallo R."/>
            <person name="Traeger S."/>
            <person name="Wang M."/>
            <person name="Zifcakova L."/>
            <person name="Wipf D."/>
            <person name="Zambonelli A."/>
            <person name="Paolocci F."/>
            <person name="Nowrousian M."/>
            <person name="Ottonello S."/>
            <person name="Baldrian P."/>
            <person name="Spatafora J.W."/>
            <person name="Henrissat B."/>
            <person name="Nagy L.G."/>
            <person name="Aury J.M."/>
            <person name="Wincker P."/>
            <person name="Grigoriev I.V."/>
            <person name="Bonfante P."/>
            <person name="Martin F.M."/>
        </authorList>
    </citation>
    <scope>NUCLEOTIDE SEQUENCE [LARGE SCALE GENOMIC DNA]</scope>
    <source>
        <strain evidence="1 2">ATCC MYA-4762</strain>
    </source>
</reference>
<evidence type="ECO:0000313" key="2">
    <source>
        <dbReference type="Proteomes" id="UP000267821"/>
    </source>
</evidence>
<keyword evidence="2" id="KW-1185">Reference proteome</keyword>
<dbReference type="EMBL" id="ML121530">
    <property type="protein sequence ID" value="RPB28079.1"/>
    <property type="molecule type" value="Genomic_DNA"/>
</dbReference>
<accession>A0A3N4M2H2</accession>
<organism evidence="1 2">
    <name type="scientific">Terfezia boudieri ATCC MYA-4762</name>
    <dbReference type="NCBI Taxonomy" id="1051890"/>
    <lineage>
        <taxon>Eukaryota</taxon>
        <taxon>Fungi</taxon>
        <taxon>Dikarya</taxon>
        <taxon>Ascomycota</taxon>
        <taxon>Pezizomycotina</taxon>
        <taxon>Pezizomycetes</taxon>
        <taxon>Pezizales</taxon>
        <taxon>Pezizaceae</taxon>
        <taxon>Terfezia</taxon>
    </lineage>
</organism>
<evidence type="ECO:0000313" key="1">
    <source>
        <dbReference type="EMBL" id="RPB28079.1"/>
    </source>
</evidence>
<protein>
    <submittedName>
        <fullName evidence="1">Uncharacterized protein</fullName>
    </submittedName>
</protein>
<name>A0A3N4M2H2_9PEZI</name>
<sequence length="172" mass="18771">MVKVEVGGWRKRNIRVGGQDEANGKLVHVGVVSWAQKYQGTGPPSIAPPSSPFSSLPSPSLSCQLPTRSPSPTPYPFLSPASALLLSHLNFSAIFTFSSTSIYFPSSRVPWLLFSPPLFPLASHLPPYHLHPTASITNPHFPHVPFTAAIFLPQLRLVDLPIDHKSVKRSSM</sequence>
<proteinExistence type="predicted"/>